<name>A0A1Z5HTY2_9FIRM</name>
<dbReference type="GO" id="GO:0016491">
    <property type="term" value="F:oxidoreductase activity"/>
    <property type="evidence" value="ECO:0007669"/>
    <property type="project" value="UniProtKB-KW"/>
</dbReference>
<gene>
    <name evidence="6" type="ORF">KKC1_21380</name>
</gene>
<dbReference type="Pfam" id="PF02662">
    <property type="entry name" value="FlpD"/>
    <property type="match status" value="1"/>
</dbReference>
<dbReference type="GO" id="GO:0051536">
    <property type="term" value="F:iron-sulfur cluster binding"/>
    <property type="evidence" value="ECO:0007669"/>
    <property type="project" value="UniProtKB-KW"/>
</dbReference>
<dbReference type="GO" id="GO:0046872">
    <property type="term" value="F:metal ion binding"/>
    <property type="evidence" value="ECO:0007669"/>
    <property type="project" value="UniProtKB-KW"/>
</dbReference>
<evidence type="ECO:0000256" key="4">
    <source>
        <dbReference type="ARBA" id="ARBA00023014"/>
    </source>
</evidence>
<evidence type="ECO:0000259" key="5">
    <source>
        <dbReference type="Pfam" id="PF02662"/>
    </source>
</evidence>
<evidence type="ECO:0000256" key="3">
    <source>
        <dbReference type="ARBA" id="ARBA00023004"/>
    </source>
</evidence>
<keyword evidence="4" id="KW-0411">Iron-sulfur</keyword>
<organism evidence="6 7">
    <name type="scientific">Calderihabitans maritimus</name>
    <dbReference type="NCBI Taxonomy" id="1246530"/>
    <lineage>
        <taxon>Bacteria</taxon>
        <taxon>Bacillati</taxon>
        <taxon>Bacillota</taxon>
        <taxon>Clostridia</taxon>
        <taxon>Neomoorellales</taxon>
        <taxon>Calderihabitantaceae</taxon>
        <taxon>Calderihabitans</taxon>
    </lineage>
</organism>
<proteinExistence type="predicted"/>
<dbReference type="EMBL" id="BDGJ01000111">
    <property type="protein sequence ID" value="GAW92993.1"/>
    <property type="molecule type" value="Genomic_DNA"/>
</dbReference>
<evidence type="ECO:0000256" key="2">
    <source>
        <dbReference type="ARBA" id="ARBA00023002"/>
    </source>
</evidence>
<protein>
    <submittedName>
        <fullName evidence="6">Coenzyme F420-reducing hydrogenase, delta subunit</fullName>
    </submittedName>
</protein>
<dbReference type="InterPro" id="IPR003813">
    <property type="entry name" value="MvhD/FlpD"/>
</dbReference>
<accession>A0A1Z5HTY2</accession>
<evidence type="ECO:0000256" key="1">
    <source>
        <dbReference type="ARBA" id="ARBA00022723"/>
    </source>
</evidence>
<keyword evidence="3" id="KW-0408">Iron</keyword>
<evidence type="ECO:0000313" key="7">
    <source>
        <dbReference type="Proteomes" id="UP000197032"/>
    </source>
</evidence>
<reference evidence="7" key="1">
    <citation type="journal article" date="2017" name="Appl. Environ. Microbiol.">
        <title>Genomic Analysis of Calderihabitans maritimus KKC1, a Thermophilic, Hydrogenogenic, Carboxydotrophic Bacterium Isolated from Marine Sediment.</title>
        <authorList>
            <person name="Omae K."/>
            <person name="Yoneda Y."/>
            <person name="Fukuyama Y."/>
            <person name="Yoshida T."/>
            <person name="Sako Y."/>
        </authorList>
    </citation>
    <scope>NUCLEOTIDE SEQUENCE [LARGE SCALE GENOMIC DNA]</scope>
    <source>
        <strain evidence="7">KKC1</strain>
    </source>
</reference>
<evidence type="ECO:0000313" key="6">
    <source>
        <dbReference type="EMBL" id="GAW92993.1"/>
    </source>
</evidence>
<dbReference type="Proteomes" id="UP000197032">
    <property type="component" value="Unassembled WGS sequence"/>
</dbReference>
<feature type="domain" description="F420-non-reducing hydrogenase iron-sulfur subunit D" evidence="5">
    <location>
        <begin position="20"/>
        <end position="78"/>
    </location>
</feature>
<comment type="caution">
    <text evidence="6">The sequence shown here is derived from an EMBL/GenBank/DDBJ whole genome shotgun (WGS) entry which is preliminary data.</text>
</comment>
<keyword evidence="2" id="KW-0560">Oxidoreductase</keyword>
<keyword evidence="7" id="KW-1185">Reference proteome</keyword>
<dbReference type="AlphaFoldDB" id="A0A1Z5HTY2"/>
<sequence>MSVDKGTATQPAAENWEPKIVAFCCNWCAYAGADLAGLNRIQYPPNVRVIRVPCSGRVNPQFVVRAFQRGADAVLVAG</sequence>
<keyword evidence="1" id="KW-0479">Metal-binding</keyword>